<organism evidence="8">
    <name type="scientific">Picea sitchensis</name>
    <name type="common">Sitka spruce</name>
    <name type="synonym">Pinus sitchensis</name>
    <dbReference type="NCBI Taxonomy" id="3332"/>
    <lineage>
        <taxon>Eukaryota</taxon>
        <taxon>Viridiplantae</taxon>
        <taxon>Streptophyta</taxon>
        <taxon>Embryophyta</taxon>
        <taxon>Tracheophyta</taxon>
        <taxon>Spermatophyta</taxon>
        <taxon>Pinopsida</taxon>
        <taxon>Pinidae</taxon>
        <taxon>Conifers I</taxon>
        <taxon>Pinales</taxon>
        <taxon>Pinaceae</taxon>
        <taxon>Picea</taxon>
    </lineage>
</organism>
<reference evidence="8" key="1">
    <citation type="submission" date="2007-06" db="EMBL/GenBank/DDBJ databases">
        <title>Full length cDNA sequences from Sitka Spruce (Picea sitchensis).</title>
        <authorList>
            <person name="Ralph S.G."/>
            <person name="Chun H.E."/>
            <person name="Liao N."/>
            <person name="Ali J."/>
            <person name="Reid K."/>
            <person name="Kolosova N."/>
            <person name="Cooper N."/>
            <person name="Cullis C."/>
            <person name="Jancsik S."/>
            <person name="Moore R."/>
            <person name="Mayo M."/>
            <person name="Wagner S."/>
            <person name="Holt R.A."/>
            <person name="Jones S.J.M."/>
            <person name="Marra M.A."/>
            <person name="Ritland C.E."/>
            <person name="Ritland K."/>
            <person name="Bohlmann J."/>
        </authorList>
    </citation>
    <scope>NUCLEOTIDE SEQUENCE</scope>
    <source>
        <tissue evidence="8">Green portion of the leader tissue</tissue>
    </source>
</reference>
<dbReference type="InterPro" id="IPR050974">
    <property type="entry name" value="Plant_ZF_CCCH"/>
</dbReference>
<accession>B8LMQ0</accession>
<dbReference type="PROSITE" id="PS50103">
    <property type="entry name" value="ZF_C3H1"/>
    <property type="match status" value="5"/>
</dbReference>
<feature type="region of interest" description="Disordered" evidence="6">
    <location>
        <begin position="319"/>
        <end position="341"/>
    </location>
</feature>
<dbReference type="GO" id="GO:0003729">
    <property type="term" value="F:mRNA binding"/>
    <property type="evidence" value="ECO:0007669"/>
    <property type="project" value="UniProtKB-ARBA"/>
</dbReference>
<evidence type="ECO:0000256" key="4">
    <source>
        <dbReference type="ARBA" id="ARBA00023125"/>
    </source>
</evidence>
<keyword evidence="2 5" id="KW-0863">Zinc-finger</keyword>
<feature type="zinc finger region" description="C3H1-type" evidence="5">
    <location>
        <begin position="340"/>
        <end position="368"/>
    </location>
</feature>
<feature type="zinc finger region" description="C3H1-type" evidence="5">
    <location>
        <begin position="77"/>
        <end position="105"/>
    </location>
</feature>
<dbReference type="InterPro" id="IPR000571">
    <property type="entry name" value="Znf_CCCH"/>
</dbReference>
<evidence type="ECO:0000313" key="8">
    <source>
        <dbReference type="EMBL" id="ABR16930.1"/>
    </source>
</evidence>
<dbReference type="GO" id="GO:0003677">
    <property type="term" value="F:DNA binding"/>
    <property type="evidence" value="ECO:0007669"/>
    <property type="project" value="UniProtKB-KW"/>
</dbReference>
<evidence type="ECO:0000259" key="7">
    <source>
        <dbReference type="PROSITE" id="PS50103"/>
    </source>
</evidence>
<dbReference type="Gene3D" id="2.30.30.1190">
    <property type="match status" value="1"/>
</dbReference>
<feature type="zinc finger region" description="C3H1-type" evidence="5">
    <location>
        <begin position="120"/>
        <end position="148"/>
    </location>
</feature>
<evidence type="ECO:0000256" key="6">
    <source>
        <dbReference type="SAM" id="MobiDB-lite"/>
    </source>
</evidence>
<evidence type="ECO:0000256" key="2">
    <source>
        <dbReference type="ARBA" id="ARBA00022771"/>
    </source>
</evidence>
<proteinExistence type="evidence at transcript level"/>
<keyword evidence="4" id="KW-0238">DNA-binding</keyword>
<dbReference type="SUPFAM" id="SSF90229">
    <property type="entry name" value="CCCH zinc finger"/>
    <property type="match status" value="5"/>
</dbReference>
<feature type="domain" description="C3H1-type" evidence="7">
    <location>
        <begin position="340"/>
        <end position="368"/>
    </location>
</feature>
<feature type="compositionally biased region" description="Polar residues" evidence="6">
    <location>
        <begin position="437"/>
        <end position="447"/>
    </location>
</feature>
<dbReference type="Pfam" id="PF00642">
    <property type="entry name" value="zf-CCCH"/>
    <property type="match status" value="5"/>
</dbReference>
<dbReference type="GO" id="GO:0008270">
    <property type="term" value="F:zinc ion binding"/>
    <property type="evidence" value="ECO:0007669"/>
    <property type="project" value="UniProtKB-KW"/>
</dbReference>
<dbReference type="OMA" id="SDATIAX"/>
<name>B8LMQ0_PICSI</name>
<dbReference type="SMART" id="SM00356">
    <property type="entry name" value="ZnF_C3H1"/>
    <property type="match status" value="5"/>
</dbReference>
<sequence length="554" mass="61046">MIDGIYRASVPQQRPASGARGHRVTDVRADNWLPYHAGLNSTKSAAESMKESMRRMTLQPQDSRSRMNGYSESYPERFGQADCSHYMRTGYCGYGMNCRFNHPTNMKLQAARNKGELPERVGHNACQFYMKTGTCKFGATCKYHHPRDRLGAGQVQLNMIGLPMRMGEKECTYYIRTGYCKYGASCKYDHPQPAALGTLVPVSGSPLYATIRPPIAPASATQYSPGLPTWPSPRTPYRQSPHMPGALPYMPVMYSPHQGMLAASGWGTYQSPASPLTSPESQQQLRRMNIMYNSTQPNGLSVGGVQGLITPFAQGSSAAVGHQPGHFQPNRTQTETYPERPGQPECQYYIKTGDCKFGFACRYHHPHERVSQSSTCVLSPIGLPLRPTQPTCTYYSHYGICKFGPTCKFDHPMAGLSCSPSASSLSEIPVAPYPRGSSPTTTHVQSPSEPPQEIAKSRDQPLREPTSSKQDPETVVSGNTRENVSTYSDAAIVSRSAQSALCKCSWSMAWFLKIRTGASSSRHNIVCKAEFLEVPKICKNVENSSISFFCSYPG</sequence>
<keyword evidence="1 5" id="KW-0479">Metal-binding</keyword>
<feature type="domain" description="C3H1-type" evidence="7">
    <location>
        <begin position="165"/>
        <end position="193"/>
    </location>
</feature>
<dbReference type="AlphaFoldDB" id="B8LMQ0"/>
<feature type="domain" description="C3H1-type" evidence="7">
    <location>
        <begin position="386"/>
        <end position="414"/>
    </location>
</feature>
<dbReference type="Gene3D" id="4.10.1000.10">
    <property type="entry name" value="Zinc finger, CCCH-type"/>
    <property type="match status" value="2"/>
</dbReference>
<feature type="zinc finger region" description="C3H1-type" evidence="5">
    <location>
        <begin position="386"/>
        <end position="414"/>
    </location>
</feature>
<dbReference type="EMBL" id="EF677077">
    <property type="protein sequence ID" value="ABR16930.1"/>
    <property type="molecule type" value="mRNA"/>
</dbReference>
<feature type="domain" description="C3H1-type" evidence="7">
    <location>
        <begin position="77"/>
        <end position="105"/>
    </location>
</feature>
<evidence type="ECO:0000256" key="3">
    <source>
        <dbReference type="ARBA" id="ARBA00022833"/>
    </source>
</evidence>
<dbReference type="PANTHER" id="PTHR12506">
    <property type="entry name" value="PROTEIN PHOSPHATASE RELATED"/>
    <property type="match status" value="1"/>
</dbReference>
<evidence type="ECO:0000256" key="1">
    <source>
        <dbReference type="ARBA" id="ARBA00022723"/>
    </source>
</evidence>
<keyword evidence="3 5" id="KW-0862">Zinc</keyword>
<dbReference type="InterPro" id="IPR036855">
    <property type="entry name" value="Znf_CCCH_sf"/>
</dbReference>
<protein>
    <recommendedName>
        <fullName evidence="7">C3H1-type domain-containing protein</fullName>
    </recommendedName>
</protein>
<feature type="region of interest" description="Disordered" evidence="6">
    <location>
        <begin position="429"/>
        <end position="481"/>
    </location>
</feature>
<feature type="domain" description="C3H1-type" evidence="7">
    <location>
        <begin position="120"/>
        <end position="148"/>
    </location>
</feature>
<feature type="zinc finger region" description="C3H1-type" evidence="5">
    <location>
        <begin position="165"/>
        <end position="193"/>
    </location>
</feature>
<feature type="region of interest" description="Disordered" evidence="6">
    <location>
        <begin position="1"/>
        <end position="25"/>
    </location>
</feature>
<dbReference type="PANTHER" id="PTHR12506:SF50">
    <property type="entry name" value="ZINC FINGER CCCH DOMAIN-CONTAINING PROTEIN 26"/>
    <property type="match status" value="1"/>
</dbReference>
<evidence type="ECO:0000256" key="5">
    <source>
        <dbReference type="PROSITE-ProRule" id="PRU00723"/>
    </source>
</evidence>